<dbReference type="InterPro" id="IPR009057">
    <property type="entry name" value="Homeodomain-like_sf"/>
</dbReference>
<dbReference type="AlphaFoldDB" id="A0A1H7CV32"/>
<dbReference type="Gene3D" id="1.10.357.10">
    <property type="entry name" value="Tetracycline Repressor, domain 2"/>
    <property type="match status" value="1"/>
</dbReference>
<evidence type="ECO:0000313" key="7">
    <source>
        <dbReference type="Proteomes" id="UP000199223"/>
    </source>
</evidence>
<name>A0A1H7CV32_9DEIO</name>
<dbReference type="Pfam" id="PF00440">
    <property type="entry name" value="TetR_N"/>
    <property type="match status" value="1"/>
</dbReference>
<keyword evidence="1" id="KW-0805">Transcription regulation</keyword>
<keyword evidence="7" id="KW-1185">Reference proteome</keyword>
<evidence type="ECO:0000256" key="4">
    <source>
        <dbReference type="PROSITE-ProRule" id="PRU00335"/>
    </source>
</evidence>
<evidence type="ECO:0000256" key="1">
    <source>
        <dbReference type="ARBA" id="ARBA00023015"/>
    </source>
</evidence>
<evidence type="ECO:0000259" key="5">
    <source>
        <dbReference type="PROSITE" id="PS50977"/>
    </source>
</evidence>
<keyword evidence="2 4" id="KW-0238">DNA-binding</keyword>
<dbReference type="GO" id="GO:0003700">
    <property type="term" value="F:DNA-binding transcription factor activity"/>
    <property type="evidence" value="ECO:0007669"/>
    <property type="project" value="TreeGrafter"/>
</dbReference>
<dbReference type="STRING" id="856736.SAMN04488058_1423"/>
<dbReference type="InterPro" id="IPR036271">
    <property type="entry name" value="Tet_transcr_reg_TetR-rel_C_sf"/>
</dbReference>
<dbReference type="PANTHER" id="PTHR30055:SF234">
    <property type="entry name" value="HTH-TYPE TRANSCRIPTIONAL REGULATOR BETI"/>
    <property type="match status" value="1"/>
</dbReference>
<dbReference type="InterPro" id="IPR001647">
    <property type="entry name" value="HTH_TetR"/>
</dbReference>
<dbReference type="RefSeq" id="WP_092265863.1">
    <property type="nucleotide sequence ID" value="NZ_FNZA01000042.1"/>
</dbReference>
<feature type="DNA-binding region" description="H-T-H motif" evidence="4">
    <location>
        <begin position="35"/>
        <end position="54"/>
    </location>
</feature>
<dbReference type="PANTHER" id="PTHR30055">
    <property type="entry name" value="HTH-TYPE TRANSCRIPTIONAL REGULATOR RUTR"/>
    <property type="match status" value="1"/>
</dbReference>
<dbReference type="SUPFAM" id="SSF46689">
    <property type="entry name" value="Homeodomain-like"/>
    <property type="match status" value="1"/>
</dbReference>
<reference evidence="7" key="1">
    <citation type="submission" date="2016-10" db="EMBL/GenBank/DDBJ databases">
        <authorList>
            <person name="Varghese N."/>
            <person name="Submissions S."/>
        </authorList>
    </citation>
    <scope>NUCLEOTIDE SEQUENCE [LARGE SCALE GENOMIC DNA]</scope>
    <source>
        <strain evidence="7">CGMCC 1.10218</strain>
    </source>
</reference>
<feature type="domain" description="HTH tetR-type" evidence="5">
    <location>
        <begin position="12"/>
        <end position="72"/>
    </location>
</feature>
<dbReference type="PROSITE" id="PS50977">
    <property type="entry name" value="HTH_TETR_2"/>
    <property type="match status" value="1"/>
</dbReference>
<evidence type="ECO:0000313" key="6">
    <source>
        <dbReference type="EMBL" id="SEJ93366.1"/>
    </source>
</evidence>
<keyword evidence="3" id="KW-0804">Transcription</keyword>
<organism evidence="6 7">
    <name type="scientific">Deinococcus reticulitermitis</name>
    <dbReference type="NCBI Taxonomy" id="856736"/>
    <lineage>
        <taxon>Bacteria</taxon>
        <taxon>Thermotogati</taxon>
        <taxon>Deinococcota</taxon>
        <taxon>Deinococci</taxon>
        <taxon>Deinococcales</taxon>
        <taxon>Deinococcaceae</taxon>
        <taxon>Deinococcus</taxon>
    </lineage>
</organism>
<dbReference type="Proteomes" id="UP000199223">
    <property type="component" value="Unassembled WGS sequence"/>
</dbReference>
<dbReference type="InterPro" id="IPR050109">
    <property type="entry name" value="HTH-type_TetR-like_transc_reg"/>
</dbReference>
<protein>
    <submittedName>
        <fullName evidence="6">Transcriptional regulator, TetR family</fullName>
    </submittedName>
</protein>
<evidence type="ECO:0000256" key="2">
    <source>
        <dbReference type="ARBA" id="ARBA00023125"/>
    </source>
</evidence>
<accession>A0A1H7CV32</accession>
<dbReference type="EMBL" id="FNZA01000042">
    <property type="protein sequence ID" value="SEJ93366.1"/>
    <property type="molecule type" value="Genomic_DNA"/>
</dbReference>
<dbReference type="GO" id="GO:0000976">
    <property type="term" value="F:transcription cis-regulatory region binding"/>
    <property type="evidence" value="ECO:0007669"/>
    <property type="project" value="TreeGrafter"/>
</dbReference>
<evidence type="ECO:0000256" key="3">
    <source>
        <dbReference type="ARBA" id="ARBA00023163"/>
    </source>
</evidence>
<dbReference type="SUPFAM" id="SSF48498">
    <property type="entry name" value="Tetracyclin repressor-like, C-terminal domain"/>
    <property type="match status" value="1"/>
</dbReference>
<proteinExistence type="predicted"/>
<dbReference type="OrthoDB" id="268339at2"/>
<sequence length="199" mass="22883">MTSPSRRERHKHERLDRIKAAAWALFSTQGYESTTIRQIAERADVAPATVILHAGDKAELLLLVFHDVIAKRIQPPETTSELPLPQTLLELLRPFIRFYGDYPELARAFFREFLYGKNRWQEQETRQAQAFLALLSQLIEARCRSGELKEGTDAELLAQTVFALYQTALQGWSCGALPLSEIESTLERQFIWLMEVHRA</sequence>
<gene>
    <name evidence="6" type="ORF">SAMN04488058_1423</name>
</gene>